<dbReference type="PANTHER" id="PTHR43877:SF2">
    <property type="entry name" value="AMINOALKYLPHOSPHONATE N-ACETYLTRANSFERASE-RELATED"/>
    <property type="match status" value="1"/>
</dbReference>
<proteinExistence type="predicted"/>
<evidence type="ECO:0000313" key="4">
    <source>
        <dbReference type="Proteomes" id="UP000275368"/>
    </source>
</evidence>
<dbReference type="Proteomes" id="UP000275368">
    <property type="component" value="Chromosome"/>
</dbReference>
<dbReference type="RefSeq" id="WP_125658271.1">
    <property type="nucleotide sequence ID" value="NZ_AP019308.1"/>
</dbReference>
<name>A0A3G9IRS3_9BACL</name>
<dbReference type="PANTHER" id="PTHR43877">
    <property type="entry name" value="AMINOALKYLPHOSPHONATE N-ACETYLTRANSFERASE-RELATED-RELATED"/>
    <property type="match status" value="1"/>
</dbReference>
<dbReference type="Pfam" id="PF00583">
    <property type="entry name" value="Acetyltransf_1"/>
    <property type="match status" value="1"/>
</dbReference>
<evidence type="ECO:0000256" key="2">
    <source>
        <dbReference type="ARBA" id="ARBA00023315"/>
    </source>
</evidence>
<keyword evidence="2" id="KW-0012">Acyltransferase</keyword>
<accession>A0A3G9IRS3</accession>
<dbReference type="InterPro" id="IPR016181">
    <property type="entry name" value="Acyl_CoA_acyltransferase"/>
</dbReference>
<gene>
    <name evidence="3" type="ORF">Back11_29120</name>
</gene>
<dbReference type="PROSITE" id="PS51186">
    <property type="entry name" value="GNAT"/>
    <property type="match status" value="1"/>
</dbReference>
<evidence type="ECO:0000256" key="1">
    <source>
        <dbReference type="ARBA" id="ARBA00022679"/>
    </source>
</evidence>
<evidence type="ECO:0000313" key="3">
    <source>
        <dbReference type="EMBL" id="BBH21567.1"/>
    </source>
</evidence>
<dbReference type="SUPFAM" id="SSF55729">
    <property type="entry name" value="Acyl-CoA N-acyltransferases (Nat)"/>
    <property type="match status" value="1"/>
</dbReference>
<dbReference type="AlphaFoldDB" id="A0A3G9IRS3"/>
<keyword evidence="4" id="KW-1185">Reference proteome</keyword>
<organism evidence="3 4">
    <name type="scientific">Paenibacillus baekrokdamisoli</name>
    <dbReference type="NCBI Taxonomy" id="1712516"/>
    <lineage>
        <taxon>Bacteria</taxon>
        <taxon>Bacillati</taxon>
        <taxon>Bacillota</taxon>
        <taxon>Bacilli</taxon>
        <taxon>Bacillales</taxon>
        <taxon>Paenibacillaceae</taxon>
        <taxon>Paenibacillus</taxon>
    </lineage>
</organism>
<dbReference type="CDD" id="cd04301">
    <property type="entry name" value="NAT_SF"/>
    <property type="match status" value="1"/>
</dbReference>
<dbReference type="InterPro" id="IPR000182">
    <property type="entry name" value="GNAT_dom"/>
</dbReference>
<dbReference type="EMBL" id="AP019308">
    <property type="protein sequence ID" value="BBH21567.1"/>
    <property type="molecule type" value="Genomic_DNA"/>
</dbReference>
<protein>
    <submittedName>
        <fullName evidence="3">Uncharacterized protein</fullName>
    </submittedName>
</protein>
<dbReference type="InterPro" id="IPR050832">
    <property type="entry name" value="Bact_Acetyltransf"/>
</dbReference>
<dbReference type="Gene3D" id="3.40.630.30">
    <property type="match status" value="1"/>
</dbReference>
<dbReference type="GO" id="GO:0016747">
    <property type="term" value="F:acyltransferase activity, transferring groups other than amino-acyl groups"/>
    <property type="evidence" value="ECO:0007669"/>
    <property type="project" value="InterPro"/>
</dbReference>
<dbReference type="OrthoDB" id="9803233at2"/>
<sequence>MTDSSIIIREAVQSDQAAIREVLLDAYQQYEFTLSEDRWAAYKESILLAVDSAETRARLVAVRNDEVIGSIFIFDSSVLAYGLPELGIENPIIRLLAVSQKARGLGVATELIRASAKLSLEWGAELLHLHTSDMMASAVKLYEHLGFERAFDKDLMNGDVVVKSYRLHLKEAALLQV</sequence>
<keyword evidence="1" id="KW-0808">Transferase</keyword>
<reference evidence="3 4" key="1">
    <citation type="submission" date="2018-11" db="EMBL/GenBank/DDBJ databases">
        <title>Complete genome sequence of Paenibacillus baekrokdamisoli strain KCTC 33723.</title>
        <authorList>
            <person name="Kang S.W."/>
            <person name="Lee K.C."/>
            <person name="Kim K.K."/>
            <person name="Kim J.S."/>
            <person name="Kim D.S."/>
            <person name="Ko S.H."/>
            <person name="Yang S.H."/>
            <person name="Lee J.S."/>
        </authorList>
    </citation>
    <scope>NUCLEOTIDE SEQUENCE [LARGE SCALE GENOMIC DNA]</scope>
    <source>
        <strain evidence="3 4">KCTC 33723</strain>
    </source>
</reference>
<dbReference type="KEGG" id="pbk:Back11_29120"/>